<dbReference type="PROSITE" id="PS50894">
    <property type="entry name" value="HPT"/>
    <property type="match status" value="1"/>
</dbReference>
<dbReference type="InterPro" id="IPR011006">
    <property type="entry name" value="CheY-like_superfamily"/>
</dbReference>
<dbReference type="PANTHER" id="PTHR45339">
    <property type="entry name" value="HYBRID SIGNAL TRANSDUCTION HISTIDINE KINASE J"/>
    <property type="match status" value="1"/>
</dbReference>
<evidence type="ECO:0000256" key="15">
    <source>
        <dbReference type="SAM" id="Phobius"/>
    </source>
</evidence>
<feature type="coiled-coil region" evidence="14">
    <location>
        <begin position="121"/>
        <end position="162"/>
    </location>
</feature>
<evidence type="ECO:0000256" key="9">
    <source>
        <dbReference type="ARBA" id="ARBA00022989"/>
    </source>
</evidence>
<dbReference type="PANTHER" id="PTHR45339:SF1">
    <property type="entry name" value="HYBRID SIGNAL TRANSDUCTION HISTIDINE KINASE J"/>
    <property type="match status" value="1"/>
</dbReference>
<dbReference type="EMBL" id="PTQZ01000017">
    <property type="protein sequence ID" value="PQA50819.1"/>
    <property type="molecule type" value="Genomic_DNA"/>
</dbReference>
<evidence type="ECO:0000256" key="4">
    <source>
        <dbReference type="ARBA" id="ARBA00022475"/>
    </source>
</evidence>
<feature type="modified residue" description="4-aspartylphosphate" evidence="13">
    <location>
        <position position="475"/>
    </location>
</feature>
<dbReference type="InterPro" id="IPR001789">
    <property type="entry name" value="Sig_transdc_resp-reg_receiver"/>
</dbReference>
<gene>
    <name evidence="19" type="ORF">C5O18_01765</name>
</gene>
<comment type="catalytic activity">
    <reaction evidence="1">
        <text>ATP + protein L-histidine = ADP + protein N-phospho-L-histidine.</text>
        <dbReference type="EC" id="2.7.13.3"/>
    </reaction>
</comment>
<keyword evidence="9 15" id="KW-1133">Transmembrane helix</keyword>
<dbReference type="Gene3D" id="3.40.50.2300">
    <property type="match status" value="1"/>
</dbReference>
<evidence type="ECO:0000256" key="8">
    <source>
        <dbReference type="ARBA" id="ARBA00022840"/>
    </source>
</evidence>
<dbReference type="CDD" id="cd17546">
    <property type="entry name" value="REC_hyHK_CKI1_RcsC-like"/>
    <property type="match status" value="1"/>
</dbReference>
<dbReference type="CDD" id="cd16922">
    <property type="entry name" value="HATPase_EvgS-ArcB-TorS-like"/>
    <property type="match status" value="1"/>
</dbReference>
<evidence type="ECO:0000313" key="19">
    <source>
        <dbReference type="EMBL" id="PQA50819.1"/>
    </source>
</evidence>
<dbReference type="Pfam" id="PF00072">
    <property type="entry name" value="Response_reg"/>
    <property type="match status" value="1"/>
</dbReference>
<dbReference type="SUPFAM" id="SSF52172">
    <property type="entry name" value="CheY-like"/>
    <property type="match status" value="1"/>
</dbReference>
<dbReference type="InterPro" id="IPR036097">
    <property type="entry name" value="HisK_dim/P_sf"/>
</dbReference>
<dbReference type="SMART" id="SM00387">
    <property type="entry name" value="HATPase_c"/>
    <property type="match status" value="1"/>
</dbReference>
<evidence type="ECO:0000256" key="10">
    <source>
        <dbReference type="ARBA" id="ARBA00023012"/>
    </source>
</evidence>
<keyword evidence="20" id="KW-1185">Reference proteome</keyword>
<dbReference type="OrthoDB" id="9797243at2"/>
<dbReference type="PROSITE" id="PS50110">
    <property type="entry name" value="RESPONSE_REGULATORY"/>
    <property type="match status" value="1"/>
</dbReference>
<dbReference type="FunFam" id="3.30.565.10:FF:000010">
    <property type="entry name" value="Sensor histidine kinase RcsC"/>
    <property type="match status" value="1"/>
</dbReference>
<dbReference type="Gene3D" id="1.10.287.130">
    <property type="match status" value="1"/>
</dbReference>
<dbReference type="SUPFAM" id="SSF47384">
    <property type="entry name" value="Homodimeric domain of signal transducing histidine kinase"/>
    <property type="match status" value="1"/>
</dbReference>
<keyword evidence="6 15" id="KW-0812">Transmembrane</keyword>
<sequence>MPAVRTLSRTEAAAGRIIRRDADDATHWISALPDARWLVLTASRQPQKLAFYQALMERGVLVLVSLLILVALVRIQLRRTLKPLGQLAQALHNLPPGQLPRLPPAARQIWPDFVDQIEQGMTRWQNAFDDMRNSSERAEEELRETLDAIERQNIDLHAARREAVASNQLKSEFLANISHEIRTPLSSLIGFARLLEKTPLSARQQDHVSSLVHAAEHLLAILNDLLDLSKIEAGRLVLDETPVALRDLLSDTIDMLAPLTGDKPLTLHGEVGDEVPGSVLGDPLRLRQIMTNLINNAIKFTPRGDVRAGLRLVSLNGTEAMLELSVRDTGIGIQPRQLDGLFDAFQQADSSTSRRFGGTGLGLTITRQLVQLMGGSISVDSRPGLGSTFTVRWNARLDPFRALQPARRTHSLPDCRQLARLDPPLRVLVVDDHPANLKLLRTWLQELGIAADTADNGLEAVSLATRELYDLVFMDIQMPGMNGLEAAQAIRAGESRGQRVPIIALTAHALSSEREFWLRSGIDDYVGKPLQESQLLHILQQWTRFVSVRPAVVDWDEARRLAGDKADLAEELLRTLIADLPRSLAALAQADTAEEARAWWQEAHRLLGACRYCGVPALRESLEDALRTRGEDPAMPPAAAVAGSVLAEIRALRDWSADHLPVSAAPCG</sequence>
<dbReference type="PRINTS" id="PR00344">
    <property type="entry name" value="BCTRLSENSOR"/>
</dbReference>
<dbReference type="InterPro" id="IPR036890">
    <property type="entry name" value="HATPase_C_sf"/>
</dbReference>
<name>A0A2P6AUK9_9GAMM</name>
<dbReference type="InterPro" id="IPR004358">
    <property type="entry name" value="Sig_transdc_His_kin-like_C"/>
</dbReference>
<reference evidence="20" key="1">
    <citation type="submission" date="2018-02" db="EMBL/GenBank/DDBJ databases">
        <title>Genome sequencing of Solimonas sp. HR-BB.</title>
        <authorList>
            <person name="Lee Y."/>
            <person name="Jeon C.O."/>
        </authorList>
    </citation>
    <scope>NUCLEOTIDE SEQUENCE [LARGE SCALE GENOMIC DNA]</scope>
    <source>
        <strain evidence="20">HR-E</strain>
    </source>
</reference>
<evidence type="ECO:0000259" key="18">
    <source>
        <dbReference type="PROSITE" id="PS50894"/>
    </source>
</evidence>
<organism evidence="19 20">
    <name type="scientific">Amnimonas aquatica</name>
    <dbReference type="NCBI Taxonomy" id="2094561"/>
    <lineage>
        <taxon>Bacteria</taxon>
        <taxon>Pseudomonadati</taxon>
        <taxon>Pseudomonadota</taxon>
        <taxon>Gammaproteobacteria</taxon>
        <taxon>Moraxellales</taxon>
        <taxon>Moraxellaceae</taxon>
        <taxon>Amnimonas</taxon>
    </lineage>
</organism>
<dbReference type="AlphaFoldDB" id="A0A2P6AUK9"/>
<dbReference type="Pfam" id="PF01627">
    <property type="entry name" value="Hpt"/>
    <property type="match status" value="1"/>
</dbReference>
<comment type="caution">
    <text evidence="19">The sequence shown here is derived from an EMBL/GenBank/DDBJ whole genome shotgun (WGS) entry which is preliminary data.</text>
</comment>
<dbReference type="InterPro" id="IPR008207">
    <property type="entry name" value="Sig_transdc_His_kin_Hpt_dom"/>
</dbReference>
<dbReference type="CDD" id="cd00082">
    <property type="entry name" value="HisKA"/>
    <property type="match status" value="1"/>
</dbReference>
<keyword evidence="7" id="KW-0547">Nucleotide-binding</keyword>
<evidence type="ECO:0000256" key="1">
    <source>
        <dbReference type="ARBA" id="ARBA00000085"/>
    </source>
</evidence>
<dbReference type="InterPro" id="IPR036641">
    <property type="entry name" value="HPT_dom_sf"/>
</dbReference>
<dbReference type="Pfam" id="PF00512">
    <property type="entry name" value="HisKA"/>
    <property type="match status" value="1"/>
</dbReference>
<comment type="subcellular location">
    <subcellularLocation>
        <location evidence="2">Cell membrane</location>
        <topology evidence="2">Multi-pass membrane protein</topology>
    </subcellularLocation>
</comment>
<keyword evidence="10" id="KW-0902">Two-component regulatory system</keyword>
<dbReference type="SMART" id="SM00388">
    <property type="entry name" value="HisKA"/>
    <property type="match status" value="1"/>
</dbReference>
<dbReference type="PROSITE" id="PS50109">
    <property type="entry name" value="HIS_KIN"/>
    <property type="match status" value="1"/>
</dbReference>
<evidence type="ECO:0000256" key="14">
    <source>
        <dbReference type="SAM" id="Coils"/>
    </source>
</evidence>
<dbReference type="Gene3D" id="1.20.120.160">
    <property type="entry name" value="HPT domain"/>
    <property type="match status" value="1"/>
</dbReference>
<feature type="domain" description="HPt" evidence="18">
    <location>
        <begin position="565"/>
        <end position="663"/>
    </location>
</feature>
<dbReference type="Pfam" id="PF02518">
    <property type="entry name" value="HATPase_c"/>
    <property type="match status" value="1"/>
</dbReference>
<dbReference type="GO" id="GO:0005886">
    <property type="term" value="C:plasma membrane"/>
    <property type="evidence" value="ECO:0007669"/>
    <property type="project" value="UniProtKB-SubCell"/>
</dbReference>
<feature type="domain" description="Response regulatory" evidence="17">
    <location>
        <begin position="426"/>
        <end position="543"/>
    </location>
</feature>
<evidence type="ECO:0000259" key="17">
    <source>
        <dbReference type="PROSITE" id="PS50110"/>
    </source>
</evidence>
<dbReference type="InterPro" id="IPR003594">
    <property type="entry name" value="HATPase_dom"/>
</dbReference>
<keyword evidence="11 15" id="KW-0472">Membrane</keyword>
<accession>A0A2P6AUK9</accession>
<keyword evidence="14" id="KW-0175">Coiled coil</keyword>
<evidence type="ECO:0000256" key="2">
    <source>
        <dbReference type="ARBA" id="ARBA00004651"/>
    </source>
</evidence>
<evidence type="ECO:0000256" key="12">
    <source>
        <dbReference type="PROSITE-ProRule" id="PRU00110"/>
    </source>
</evidence>
<dbReference type="Proteomes" id="UP000243900">
    <property type="component" value="Unassembled WGS sequence"/>
</dbReference>
<dbReference type="SUPFAM" id="SSF55874">
    <property type="entry name" value="ATPase domain of HSP90 chaperone/DNA topoisomerase II/histidine kinase"/>
    <property type="match status" value="1"/>
</dbReference>
<evidence type="ECO:0000256" key="11">
    <source>
        <dbReference type="ARBA" id="ARBA00023136"/>
    </source>
</evidence>
<keyword evidence="8" id="KW-0067">ATP-binding</keyword>
<feature type="domain" description="Histidine kinase" evidence="16">
    <location>
        <begin position="176"/>
        <end position="397"/>
    </location>
</feature>
<proteinExistence type="predicted"/>
<dbReference type="SUPFAM" id="SSF47226">
    <property type="entry name" value="Histidine-containing phosphotransfer domain, HPT domain"/>
    <property type="match status" value="1"/>
</dbReference>
<dbReference type="EC" id="2.7.13.3" evidence="3"/>
<evidence type="ECO:0000256" key="7">
    <source>
        <dbReference type="ARBA" id="ARBA00022741"/>
    </source>
</evidence>
<evidence type="ECO:0000256" key="13">
    <source>
        <dbReference type="PROSITE-ProRule" id="PRU00169"/>
    </source>
</evidence>
<keyword evidence="4" id="KW-1003">Cell membrane</keyword>
<protein>
    <recommendedName>
        <fullName evidence="3">histidine kinase</fullName>
        <ecNumber evidence="3">2.7.13.3</ecNumber>
    </recommendedName>
</protein>
<dbReference type="GO" id="GO:0000155">
    <property type="term" value="F:phosphorelay sensor kinase activity"/>
    <property type="evidence" value="ECO:0007669"/>
    <property type="project" value="InterPro"/>
</dbReference>
<evidence type="ECO:0000313" key="20">
    <source>
        <dbReference type="Proteomes" id="UP000243900"/>
    </source>
</evidence>
<evidence type="ECO:0000259" key="16">
    <source>
        <dbReference type="PROSITE" id="PS50109"/>
    </source>
</evidence>
<evidence type="ECO:0000256" key="3">
    <source>
        <dbReference type="ARBA" id="ARBA00012438"/>
    </source>
</evidence>
<dbReference type="SMART" id="SM00448">
    <property type="entry name" value="REC"/>
    <property type="match status" value="1"/>
</dbReference>
<dbReference type="GO" id="GO:0005524">
    <property type="term" value="F:ATP binding"/>
    <property type="evidence" value="ECO:0007669"/>
    <property type="project" value="UniProtKB-KW"/>
</dbReference>
<dbReference type="InterPro" id="IPR005467">
    <property type="entry name" value="His_kinase_dom"/>
</dbReference>
<dbReference type="Gene3D" id="3.30.565.10">
    <property type="entry name" value="Histidine kinase-like ATPase, C-terminal domain"/>
    <property type="match status" value="1"/>
</dbReference>
<keyword evidence="5 13" id="KW-0597">Phosphoprotein</keyword>
<evidence type="ECO:0000256" key="5">
    <source>
        <dbReference type="ARBA" id="ARBA00022553"/>
    </source>
</evidence>
<feature type="transmembrane region" description="Helical" evidence="15">
    <location>
        <begin position="59"/>
        <end position="77"/>
    </location>
</feature>
<feature type="modified residue" description="Phosphohistidine" evidence="12">
    <location>
        <position position="604"/>
    </location>
</feature>
<dbReference type="InterPro" id="IPR003661">
    <property type="entry name" value="HisK_dim/P_dom"/>
</dbReference>
<evidence type="ECO:0000256" key="6">
    <source>
        <dbReference type="ARBA" id="ARBA00022692"/>
    </source>
</evidence>